<reference evidence="21" key="1">
    <citation type="submission" date="2025-08" db="UniProtKB">
        <authorList>
            <consortium name="RefSeq"/>
        </authorList>
    </citation>
    <scope>IDENTIFICATION</scope>
    <source>
        <tissue evidence="21">Total insect</tissue>
    </source>
</reference>
<dbReference type="InterPro" id="IPR000033">
    <property type="entry name" value="LDLR_classB_rpt"/>
</dbReference>
<dbReference type="SMART" id="SM00181">
    <property type="entry name" value="EGF"/>
    <property type="match status" value="3"/>
</dbReference>
<evidence type="ECO:0000256" key="8">
    <source>
        <dbReference type="ARBA" id="ARBA00022943"/>
    </source>
</evidence>
<keyword evidence="8" id="KW-0896">Oogenesis</keyword>
<dbReference type="PROSITE" id="PS50026">
    <property type="entry name" value="EGF_3"/>
    <property type="match status" value="2"/>
</dbReference>
<dbReference type="Pfam" id="PF00058">
    <property type="entry name" value="Ldl_recept_b"/>
    <property type="match status" value="1"/>
</dbReference>
<dbReference type="Proteomes" id="UP000515158">
    <property type="component" value="Unplaced"/>
</dbReference>
<dbReference type="SUPFAM" id="SSF57196">
    <property type="entry name" value="EGF/Laminin"/>
    <property type="match status" value="3"/>
</dbReference>
<keyword evidence="5" id="KW-0677">Repeat</keyword>
<keyword evidence="17" id="KW-1133">Transmembrane helix</keyword>
<dbReference type="Gene3D" id="2.120.10.30">
    <property type="entry name" value="TolB, C-terminal domain"/>
    <property type="match status" value="1"/>
</dbReference>
<dbReference type="InParanoid" id="A0A6P9A1L9"/>
<feature type="disulfide bond" evidence="14">
    <location>
        <begin position="355"/>
        <end position="364"/>
    </location>
</feature>
<dbReference type="GO" id="GO:0007283">
    <property type="term" value="P:spermatogenesis"/>
    <property type="evidence" value="ECO:0007669"/>
    <property type="project" value="UniProtKB-KW"/>
</dbReference>
<evidence type="ECO:0000256" key="4">
    <source>
        <dbReference type="ARBA" id="ARBA00022729"/>
    </source>
</evidence>
<dbReference type="GO" id="GO:0060070">
    <property type="term" value="P:canonical Wnt signaling pathway"/>
    <property type="evidence" value="ECO:0007669"/>
    <property type="project" value="TreeGrafter"/>
</dbReference>
<dbReference type="FunCoup" id="A0A6P9A1L9">
    <property type="interactions" value="127"/>
</dbReference>
<evidence type="ECO:0000256" key="10">
    <source>
        <dbReference type="ARBA" id="ARBA00023157"/>
    </source>
</evidence>
<feature type="domain" description="EGF-like" evidence="19">
    <location>
        <begin position="401"/>
        <end position="436"/>
    </location>
</feature>
<keyword evidence="7" id="KW-0744">Spermatogenesis</keyword>
<feature type="transmembrane region" description="Helical" evidence="17">
    <location>
        <begin position="510"/>
        <end position="536"/>
    </location>
</feature>
<evidence type="ECO:0000256" key="11">
    <source>
        <dbReference type="ARBA" id="ARBA00023180"/>
    </source>
</evidence>
<dbReference type="SMART" id="SM00135">
    <property type="entry name" value="LY"/>
    <property type="match status" value="3"/>
</dbReference>
<dbReference type="GO" id="GO:0005886">
    <property type="term" value="C:plasma membrane"/>
    <property type="evidence" value="ECO:0007669"/>
    <property type="project" value="UniProtKB-SubCell"/>
</dbReference>
<dbReference type="Gene3D" id="2.10.25.10">
    <property type="entry name" value="Laminin"/>
    <property type="match status" value="3"/>
</dbReference>
<organism evidence="21">
    <name type="scientific">Thrips palmi</name>
    <name type="common">Melon thrips</name>
    <dbReference type="NCBI Taxonomy" id="161013"/>
    <lineage>
        <taxon>Eukaryota</taxon>
        <taxon>Metazoa</taxon>
        <taxon>Ecdysozoa</taxon>
        <taxon>Arthropoda</taxon>
        <taxon>Hexapoda</taxon>
        <taxon>Insecta</taxon>
        <taxon>Pterygota</taxon>
        <taxon>Neoptera</taxon>
        <taxon>Paraneoptera</taxon>
        <taxon>Thysanoptera</taxon>
        <taxon>Terebrantia</taxon>
        <taxon>Thripoidea</taxon>
        <taxon>Thripidae</taxon>
        <taxon>Thrips</taxon>
    </lineage>
</organism>
<dbReference type="PROSITE" id="PS00022">
    <property type="entry name" value="EGF_1"/>
    <property type="match status" value="1"/>
</dbReference>
<comment type="similarity">
    <text evidence="12">Belongs to the cueball family.</text>
</comment>
<keyword evidence="10 14" id="KW-1015">Disulfide bond</keyword>
<comment type="subcellular location">
    <subcellularLocation>
        <location evidence="1">Cell membrane</location>
        <topology evidence="1">Single-pass type I membrane protein</topology>
    </subcellularLocation>
</comment>
<evidence type="ECO:0000256" key="18">
    <source>
        <dbReference type="SAM" id="SignalP"/>
    </source>
</evidence>
<evidence type="ECO:0000256" key="7">
    <source>
        <dbReference type="ARBA" id="ARBA00022871"/>
    </source>
</evidence>
<keyword evidence="2" id="KW-1003">Cell membrane</keyword>
<gene>
    <name evidence="21" type="primary">LOC117651399</name>
</gene>
<feature type="signal peptide" evidence="18">
    <location>
        <begin position="1"/>
        <end position="20"/>
    </location>
</feature>
<feature type="chain" id="PRO_5027774585" description="Protein cueball" evidence="18">
    <location>
        <begin position="21"/>
        <end position="623"/>
    </location>
</feature>
<evidence type="ECO:0000256" key="16">
    <source>
        <dbReference type="SAM" id="MobiDB-lite"/>
    </source>
</evidence>
<protein>
    <recommendedName>
        <fullName evidence="13">Protein cueball</fullName>
    </recommendedName>
</protein>
<evidence type="ECO:0000256" key="1">
    <source>
        <dbReference type="ARBA" id="ARBA00004251"/>
    </source>
</evidence>
<evidence type="ECO:0000256" key="14">
    <source>
        <dbReference type="PROSITE-ProRule" id="PRU00076"/>
    </source>
</evidence>
<comment type="caution">
    <text evidence="14">Lacks conserved residue(s) required for the propagation of feature annotation.</text>
</comment>
<dbReference type="OrthoDB" id="382013at2759"/>
<keyword evidence="6" id="KW-0221">Differentiation</keyword>
<feature type="repeat" description="LDL-receptor class B" evidence="15">
    <location>
        <begin position="155"/>
        <end position="199"/>
    </location>
</feature>
<proteinExistence type="inferred from homology"/>
<name>A0A6P9A1L9_THRPL</name>
<dbReference type="KEGG" id="tpal:117651399"/>
<evidence type="ECO:0000259" key="19">
    <source>
        <dbReference type="PROSITE" id="PS50026"/>
    </source>
</evidence>
<feature type="disulfide bond" evidence="14">
    <location>
        <begin position="426"/>
        <end position="435"/>
    </location>
</feature>
<dbReference type="PANTHER" id="PTHR46513">
    <property type="entry name" value="VITELLOGENIN RECEPTOR-LIKE PROTEIN-RELATED-RELATED"/>
    <property type="match status" value="1"/>
</dbReference>
<dbReference type="SUPFAM" id="SSF63825">
    <property type="entry name" value="YWTD domain"/>
    <property type="match status" value="1"/>
</dbReference>
<evidence type="ECO:0000256" key="13">
    <source>
        <dbReference type="ARBA" id="ARBA00040020"/>
    </source>
</evidence>
<dbReference type="InterPro" id="IPR011042">
    <property type="entry name" value="6-blade_b-propeller_TolB-like"/>
</dbReference>
<dbReference type="GO" id="GO:0048477">
    <property type="term" value="P:oogenesis"/>
    <property type="evidence" value="ECO:0007669"/>
    <property type="project" value="UniProtKB-KW"/>
</dbReference>
<feature type="region of interest" description="Disordered" evidence="16">
    <location>
        <begin position="594"/>
        <end position="623"/>
    </location>
</feature>
<evidence type="ECO:0000256" key="15">
    <source>
        <dbReference type="PROSITE-ProRule" id="PRU00461"/>
    </source>
</evidence>
<accession>A0A6P9A1L9</accession>
<keyword evidence="11" id="KW-0325">Glycoprotein</keyword>
<feature type="domain" description="EGF-like" evidence="19">
    <location>
        <begin position="328"/>
        <end position="365"/>
    </location>
</feature>
<dbReference type="RefSeq" id="XP_034251310.1">
    <property type="nucleotide sequence ID" value="XM_034395419.1"/>
</dbReference>
<feature type="disulfide bond" evidence="14">
    <location>
        <begin position="405"/>
        <end position="415"/>
    </location>
</feature>
<dbReference type="InterPro" id="IPR000742">
    <property type="entry name" value="EGF"/>
</dbReference>
<keyword evidence="9 17" id="KW-0472">Membrane</keyword>
<evidence type="ECO:0000256" key="5">
    <source>
        <dbReference type="ARBA" id="ARBA00022737"/>
    </source>
</evidence>
<evidence type="ECO:0000313" key="20">
    <source>
        <dbReference type="Proteomes" id="UP000515158"/>
    </source>
</evidence>
<evidence type="ECO:0000256" key="9">
    <source>
        <dbReference type="ARBA" id="ARBA00023136"/>
    </source>
</evidence>
<evidence type="ECO:0000313" key="21">
    <source>
        <dbReference type="RefSeq" id="XP_034251310.1"/>
    </source>
</evidence>
<dbReference type="GeneID" id="117651399"/>
<dbReference type="GO" id="GO:0017147">
    <property type="term" value="F:Wnt-protein binding"/>
    <property type="evidence" value="ECO:0007669"/>
    <property type="project" value="TreeGrafter"/>
</dbReference>
<sequence length="623" mass="68634">MEGLWCLFQILLVLPAAVRTWDVIVASDAHLHTLTAGGSINEMQTQLTLGSSVSMAAAPARDKLYLADGSHDNASVFRLDVESGSMVPVIPKQPREINGLALDPMHNVLYWTTGYGHSIMMANVDGQSLSNKVVKMVHKFRDEIPQGIAIDSCGRYLFWTNSNVRAPSIERSNLDGSNRTAIVSKDLHVPLGVSVDQAERKLYWSQELEGIYYSIERSDLDGSNREVMRSMHHQPFSLAVGPDYIYWVDGTNNAVWRKDKSLLFQGSDPIKVYAFQSAPTDVVAYVAGEAKTDAECRAILSAYESRKLEATTIITTSAPEDITEADWNDNKPSNEFCLNNGAVLYSKDREPVCRCLPGFTGVRCETEICFNYCVHGSCSPDNKRGGPACSCDEGYTGLRCDQSACSGFCLNDGHCRIVEGKPTCDCHETFNGERCEISSSVAKLCQLYCESDLAAVALHSGSDIKSLCVCPPLGKPNYHEDGFNRTTYLIPSGANQMFLKNESSYMSGSASALVITFGCICLLLLLAVVLLMYKVVQLRKRPRIKKRFIGSKTVTPTPLTNRPSPATDQCEINIENCCNMNICETPCFEPNLRTSRPGSKKEEKKTLLDSMETPQGGSHDDLY</sequence>
<evidence type="ECO:0000256" key="12">
    <source>
        <dbReference type="ARBA" id="ARBA00038070"/>
    </source>
</evidence>
<dbReference type="PROSITE" id="PS51120">
    <property type="entry name" value="LDLRB"/>
    <property type="match status" value="1"/>
</dbReference>
<keyword evidence="17" id="KW-0812">Transmembrane</keyword>
<evidence type="ECO:0000256" key="6">
    <source>
        <dbReference type="ARBA" id="ARBA00022782"/>
    </source>
</evidence>
<dbReference type="GO" id="GO:0042813">
    <property type="term" value="F:Wnt receptor activity"/>
    <property type="evidence" value="ECO:0007669"/>
    <property type="project" value="TreeGrafter"/>
</dbReference>
<evidence type="ECO:0000256" key="17">
    <source>
        <dbReference type="SAM" id="Phobius"/>
    </source>
</evidence>
<evidence type="ECO:0000256" key="3">
    <source>
        <dbReference type="ARBA" id="ARBA00022536"/>
    </source>
</evidence>
<keyword evidence="20" id="KW-1185">Reference proteome</keyword>
<dbReference type="InterPro" id="IPR050778">
    <property type="entry name" value="Cueball_EGF_LRP_Nidogen"/>
</dbReference>
<dbReference type="AlphaFoldDB" id="A0A6P9A1L9"/>
<dbReference type="PANTHER" id="PTHR46513:SF42">
    <property type="entry name" value="PROTEIN CUEBALL"/>
    <property type="match status" value="1"/>
</dbReference>
<keyword evidence="3 14" id="KW-0245">EGF-like domain</keyword>
<evidence type="ECO:0000256" key="2">
    <source>
        <dbReference type="ARBA" id="ARBA00022475"/>
    </source>
</evidence>
<keyword evidence="4 18" id="KW-0732">Signal</keyword>